<accession>A0A2J7ZXL2</accession>
<dbReference type="OrthoDB" id="10260897at2759"/>
<protein>
    <submittedName>
        <fullName evidence="2">Ribosome biogenesis protein BMS1</fullName>
    </submittedName>
</protein>
<dbReference type="GO" id="GO:0000479">
    <property type="term" value="P:endonucleolytic cleavage of tricistronic rRNA transcript (SSU-rRNA, 5.8S rRNA, LSU-rRNA)"/>
    <property type="evidence" value="ECO:0007669"/>
    <property type="project" value="TreeGrafter"/>
</dbReference>
<dbReference type="GO" id="GO:0000462">
    <property type="term" value="P:maturation of SSU-rRNA from tricistronic rRNA transcript (SSU-rRNA, 5.8S rRNA, LSU-rRNA)"/>
    <property type="evidence" value="ECO:0007669"/>
    <property type="project" value="TreeGrafter"/>
</dbReference>
<dbReference type="SMART" id="SM01362">
    <property type="entry name" value="DUF663"/>
    <property type="match status" value="1"/>
</dbReference>
<dbReference type="GO" id="GO:0034511">
    <property type="term" value="F:U3 snoRNA binding"/>
    <property type="evidence" value="ECO:0007669"/>
    <property type="project" value="TreeGrafter"/>
</dbReference>
<dbReference type="Pfam" id="PF04950">
    <property type="entry name" value="RIBIOP_C"/>
    <property type="match status" value="1"/>
</dbReference>
<dbReference type="AlphaFoldDB" id="A0A2J7ZXL2"/>
<dbReference type="InterPro" id="IPR007034">
    <property type="entry name" value="BMS1_TSR1_C"/>
</dbReference>
<dbReference type="GO" id="GO:0005525">
    <property type="term" value="F:GTP binding"/>
    <property type="evidence" value="ECO:0007669"/>
    <property type="project" value="TreeGrafter"/>
</dbReference>
<name>A0A2J7ZXL2_9CHLO</name>
<feature type="domain" description="Ribosome biogenesis protein BMS1/TSR1 C-terminal" evidence="1">
    <location>
        <begin position="1"/>
        <end position="131"/>
    </location>
</feature>
<dbReference type="InterPro" id="IPR039761">
    <property type="entry name" value="Bms1/Tsr1"/>
</dbReference>
<reference evidence="2 3" key="1">
    <citation type="journal article" date="2017" name="Mol. Biol. Evol.">
        <title>The 4-celled Tetrabaena socialis nuclear genome reveals the essential components for genetic control of cell number at the origin of multicellularity in the volvocine lineage.</title>
        <authorList>
            <person name="Featherston J."/>
            <person name="Arakaki Y."/>
            <person name="Hanschen E.R."/>
            <person name="Ferris P.J."/>
            <person name="Michod R.E."/>
            <person name="Olson B.J.S.C."/>
            <person name="Nozaki H."/>
            <person name="Durand P.M."/>
        </authorList>
    </citation>
    <scope>NUCLEOTIDE SEQUENCE [LARGE SCALE GENOMIC DNA]</scope>
    <source>
        <strain evidence="2 3">NIES-571</strain>
    </source>
</reference>
<keyword evidence="3" id="KW-1185">Reference proteome</keyword>
<dbReference type="EMBL" id="PGGS01000342">
    <property type="protein sequence ID" value="PNH05007.1"/>
    <property type="molecule type" value="Genomic_DNA"/>
</dbReference>
<dbReference type="Proteomes" id="UP000236333">
    <property type="component" value="Unassembled WGS sequence"/>
</dbReference>
<organism evidence="2 3">
    <name type="scientific">Tetrabaena socialis</name>
    <dbReference type="NCBI Taxonomy" id="47790"/>
    <lineage>
        <taxon>Eukaryota</taxon>
        <taxon>Viridiplantae</taxon>
        <taxon>Chlorophyta</taxon>
        <taxon>core chlorophytes</taxon>
        <taxon>Chlorophyceae</taxon>
        <taxon>CS clade</taxon>
        <taxon>Chlamydomonadales</taxon>
        <taxon>Tetrabaenaceae</taxon>
        <taxon>Tetrabaena</taxon>
    </lineage>
</organism>
<comment type="caution">
    <text evidence="2">The sequence shown here is derived from an EMBL/GenBank/DDBJ whole genome shotgun (WGS) entry which is preliminary data.</text>
</comment>
<dbReference type="GO" id="GO:0030686">
    <property type="term" value="C:90S preribosome"/>
    <property type="evidence" value="ECO:0007669"/>
    <property type="project" value="TreeGrafter"/>
</dbReference>
<evidence type="ECO:0000313" key="3">
    <source>
        <dbReference type="Proteomes" id="UP000236333"/>
    </source>
</evidence>
<dbReference type="PANTHER" id="PTHR12858:SF2">
    <property type="entry name" value="RIBOSOME BIOGENESIS PROTEIN BMS1 HOMOLOG"/>
    <property type="match status" value="1"/>
</dbReference>
<evidence type="ECO:0000259" key="1">
    <source>
        <dbReference type="SMART" id="SM01362"/>
    </source>
</evidence>
<proteinExistence type="predicted"/>
<gene>
    <name evidence="2" type="ORF">TSOC_008772</name>
</gene>
<sequence>MNCLCPLPRPAVEDHNRRLRMLKYTPEHLHCIATVFGPLAPPNSGVAAVQRLDGQAARWRIAGTGVVTELDADVRVVKKLKLVGTPFKIHRHTAFVGGMFNSSLEVAKFEGAAVRTVSGIRGTIKKALRPVRRGGRR</sequence>
<dbReference type="PANTHER" id="PTHR12858">
    <property type="entry name" value="RIBOSOME BIOGENESIS PROTEIN"/>
    <property type="match status" value="1"/>
</dbReference>
<evidence type="ECO:0000313" key="2">
    <source>
        <dbReference type="EMBL" id="PNH05007.1"/>
    </source>
</evidence>
<dbReference type="GO" id="GO:0003924">
    <property type="term" value="F:GTPase activity"/>
    <property type="evidence" value="ECO:0007669"/>
    <property type="project" value="TreeGrafter"/>
</dbReference>